<evidence type="ECO:0000256" key="1">
    <source>
        <dbReference type="ARBA" id="ARBA00004123"/>
    </source>
</evidence>
<evidence type="ECO:0000313" key="11">
    <source>
        <dbReference type="Proteomes" id="UP000799444"/>
    </source>
</evidence>
<sequence length="242" mass="26882">MNDQIDTVMAEGGAKPVNSSDYADLLEAPHSDAFAFSSLEQQALHLYDQLRDFELQQSLLKSQNKDDALQEQLIAAEREAMDAKGEYELRNQISHNVLAMEPVLKAVHGGEQTASAEKRLLPLVTERDTVSMVHASLASKLSATSKALRLTEKANLEANAVNKDLSQTILALAEEMRTQSLKDVEDPDLHKRITAVEKDARKSRRQMKVLKGVLANMIVGSGIDWAEDEVLRELVMDDEEDD</sequence>
<dbReference type="Proteomes" id="UP000799444">
    <property type="component" value="Unassembled WGS sequence"/>
</dbReference>
<dbReference type="Pfam" id="PF05837">
    <property type="entry name" value="CENP-H"/>
    <property type="match status" value="1"/>
</dbReference>
<proteinExistence type="inferred from homology"/>
<comment type="subcellular location">
    <subcellularLocation>
        <location evidence="2">Chromosome</location>
        <location evidence="2">Centromere</location>
        <location evidence="2">Kinetochore</location>
    </subcellularLocation>
    <subcellularLocation>
        <location evidence="1">Nucleus</location>
    </subcellularLocation>
</comment>
<dbReference type="GO" id="GO:0000776">
    <property type="term" value="C:kinetochore"/>
    <property type="evidence" value="ECO:0007669"/>
    <property type="project" value="UniProtKB-KW"/>
</dbReference>
<keyword evidence="5" id="KW-0539">Nucleus</keyword>
<evidence type="ECO:0000256" key="3">
    <source>
        <dbReference type="ARBA" id="ARBA00022454"/>
    </source>
</evidence>
<keyword evidence="3" id="KW-0158">Chromosome</keyword>
<organism evidence="10 11">
    <name type="scientific">Polyplosphaeria fusca</name>
    <dbReference type="NCBI Taxonomy" id="682080"/>
    <lineage>
        <taxon>Eukaryota</taxon>
        <taxon>Fungi</taxon>
        <taxon>Dikarya</taxon>
        <taxon>Ascomycota</taxon>
        <taxon>Pezizomycotina</taxon>
        <taxon>Dothideomycetes</taxon>
        <taxon>Pleosporomycetidae</taxon>
        <taxon>Pleosporales</taxon>
        <taxon>Tetraplosphaeriaceae</taxon>
        <taxon>Polyplosphaeria</taxon>
    </lineage>
</organism>
<dbReference type="AlphaFoldDB" id="A0A9P4QN91"/>
<evidence type="ECO:0000256" key="8">
    <source>
        <dbReference type="SAM" id="Coils"/>
    </source>
</evidence>
<keyword evidence="6" id="KW-0137">Centromere</keyword>
<evidence type="ECO:0000256" key="2">
    <source>
        <dbReference type="ARBA" id="ARBA00004629"/>
    </source>
</evidence>
<dbReference type="GO" id="GO:0043515">
    <property type="term" value="F:kinetochore binding"/>
    <property type="evidence" value="ECO:0007669"/>
    <property type="project" value="TreeGrafter"/>
</dbReference>
<dbReference type="EMBL" id="ML996302">
    <property type="protein sequence ID" value="KAF2727971.1"/>
    <property type="molecule type" value="Genomic_DNA"/>
</dbReference>
<gene>
    <name evidence="10" type="ORF">EJ04DRAFT_538671</name>
</gene>
<dbReference type="GO" id="GO:0051382">
    <property type="term" value="P:kinetochore assembly"/>
    <property type="evidence" value="ECO:0007669"/>
    <property type="project" value="InterPro"/>
</dbReference>
<feature type="domain" description="Centromere protein H C-terminal" evidence="9">
    <location>
        <begin position="42"/>
        <end position="239"/>
    </location>
</feature>
<comment type="caution">
    <text evidence="10">The sequence shown here is derived from an EMBL/GenBank/DDBJ whole genome shotgun (WGS) entry which is preliminary data.</text>
</comment>
<feature type="coiled-coil region" evidence="8">
    <location>
        <begin position="59"/>
        <end position="86"/>
    </location>
</feature>
<evidence type="ECO:0000256" key="5">
    <source>
        <dbReference type="ARBA" id="ARBA00023242"/>
    </source>
</evidence>
<evidence type="ECO:0000259" key="9">
    <source>
        <dbReference type="Pfam" id="PF05837"/>
    </source>
</evidence>
<keyword evidence="8" id="KW-0175">Coiled coil</keyword>
<name>A0A9P4QN91_9PLEO</name>
<dbReference type="PANTHER" id="PTHR48122">
    <property type="entry name" value="CENTROMERE PROTEIN H"/>
    <property type="match status" value="1"/>
</dbReference>
<dbReference type="GO" id="GO:0007052">
    <property type="term" value="P:mitotic spindle organization"/>
    <property type="evidence" value="ECO:0007669"/>
    <property type="project" value="TreeGrafter"/>
</dbReference>
<dbReference type="GO" id="GO:0007059">
    <property type="term" value="P:chromosome segregation"/>
    <property type="evidence" value="ECO:0007669"/>
    <property type="project" value="TreeGrafter"/>
</dbReference>
<dbReference type="InterPro" id="IPR008426">
    <property type="entry name" value="CENP-H_C"/>
</dbReference>
<dbReference type="InterPro" id="IPR040034">
    <property type="entry name" value="CENP-H"/>
</dbReference>
<dbReference type="PANTHER" id="PTHR48122:SF1">
    <property type="entry name" value="CENTROMERE PROTEIN H"/>
    <property type="match status" value="1"/>
</dbReference>
<protein>
    <recommendedName>
        <fullName evidence="9">Centromere protein H C-terminal domain-containing protein</fullName>
    </recommendedName>
</protein>
<evidence type="ECO:0000256" key="6">
    <source>
        <dbReference type="ARBA" id="ARBA00023328"/>
    </source>
</evidence>
<dbReference type="OrthoDB" id="2274804at2759"/>
<evidence type="ECO:0000256" key="7">
    <source>
        <dbReference type="ARBA" id="ARBA00025735"/>
    </source>
</evidence>
<evidence type="ECO:0000313" key="10">
    <source>
        <dbReference type="EMBL" id="KAF2727971.1"/>
    </source>
</evidence>
<reference evidence="10" key="1">
    <citation type="journal article" date="2020" name="Stud. Mycol.">
        <title>101 Dothideomycetes genomes: a test case for predicting lifestyles and emergence of pathogens.</title>
        <authorList>
            <person name="Haridas S."/>
            <person name="Albert R."/>
            <person name="Binder M."/>
            <person name="Bloem J."/>
            <person name="Labutti K."/>
            <person name="Salamov A."/>
            <person name="Andreopoulos B."/>
            <person name="Baker S."/>
            <person name="Barry K."/>
            <person name="Bills G."/>
            <person name="Bluhm B."/>
            <person name="Cannon C."/>
            <person name="Castanera R."/>
            <person name="Culley D."/>
            <person name="Daum C."/>
            <person name="Ezra D."/>
            <person name="Gonzalez J."/>
            <person name="Henrissat B."/>
            <person name="Kuo A."/>
            <person name="Liang C."/>
            <person name="Lipzen A."/>
            <person name="Lutzoni F."/>
            <person name="Magnuson J."/>
            <person name="Mondo S."/>
            <person name="Nolan M."/>
            <person name="Ohm R."/>
            <person name="Pangilinan J."/>
            <person name="Park H.-J."/>
            <person name="Ramirez L."/>
            <person name="Alfaro M."/>
            <person name="Sun H."/>
            <person name="Tritt A."/>
            <person name="Yoshinaga Y."/>
            <person name="Zwiers L.-H."/>
            <person name="Turgeon B."/>
            <person name="Goodwin S."/>
            <person name="Spatafora J."/>
            <person name="Crous P."/>
            <person name="Grigoriev I."/>
        </authorList>
    </citation>
    <scope>NUCLEOTIDE SEQUENCE</scope>
    <source>
        <strain evidence="10">CBS 125425</strain>
    </source>
</reference>
<evidence type="ECO:0000256" key="4">
    <source>
        <dbReference type="ARBA" id="ARBA00022838"/>
    </source>
</evidence>
<keyword evidence="11" id="KW-1185">Reference proteome</keyword>
<accession>A0A9P4QN91</accession>
<keyword evidence="4" id="KW-0995">Kinetochore</keyword>
<comment type="similarity">
    <text evidence="7">Belongs to the CENP-H/MCM16 family.</text>
</comment>
<dbReference type="GO" id="GO:0005634">
    <property type="term" value="C:nucleus"/>
    <property type="evidence" value="ECO:0007669"/>
    <property type="project" value="UniProtKB-SubCell"/>
</dbReference>